<dbReference type="RefSeq" id="XP_020048702.1">
    <property type="nucleotide sequence ID" value="XM_020192821.1"/>
</dbReference>
<dbReference type="Gene3D" id="1.20.58.480">
    <property type="match status" value="1"/>
</dbReference>
<dbReference type="GO" id="GO:0020037">
    <property type="term" value="F:heme binding"/>
    <property type="evidence" value="ECO:0007669"/>
    <property type="project" value="UniProtKB-UniRule"/>
</dbReference>
<dbReference type="PANTHER" id="PTHR28657">
    <property type="entry name" value="INDOLEAMINE 2,3-DIOXYGENASE"/>
    <property type="match status" value="1"/>
</dbReference>
<dbReference type="FunCoup" id="A0A1D2VLD0">
    <property type="interactions" value="125"/>
</dbReference>
<sequence>MDSGSFFKIPKLEDYNISPQTGFIPNEYPLERLSQDYYQPWENLMDNLPSLILSKKIRKIIDNKLPVLSTEYLSNTREFRRAYTILAFLTHAYVWAFNENPVDTLPQQISVPFVKISNVLELPPVATYASVCLWNFKPIIKDINASDKNVIKDDLDIDDICTINTFSGSIDESWFYLVSVIFEIKGGHCLSDGLNAIRCAKAHDFKNLIYCLQKLAESIDKLGSILMKMLEMCDPHTFYFRIRPFLAGWKNMKEFGLNKDGLNYGTDTKPDIRSYAGGSNAQSTLIQALDIILNVEHHPTGKRPSYNNHSLSKSLPPKPIANKNQKDDGNNFIIEMRKYMPGPHRRFLEDLSKINIIQSVVLENSKNHPELALSYDACVAMLKAFRDKHIQIVTRYIILQARLSQNGGSLSKPGSVKTLRVGLASKLTLEEKGTGGTSLLPFLKQCRDETGDSAAGSWGRRILSSGVQSLKYTTEKLSAGEIKKRNKQNWGEKENAAGHW</sequence>
<keyword evidence="2 4" id="KW-0479">Metal-binding</keyword>
<dbReference type="GO" id="GO:0005737">
    <property type="term" value="C:cytoplasm"/>
    <property type="evidence" value="ECO:0007669"/>
    <property type="project" value="TreeGrafter"/>
</dbReference>
<evidence type="ECO:0000256" key="2">
    <source>
        <dbReference type="ARBA" id="ARBA00022723"/>
    </source>
</evidence>
<accession>A0A1D2VLD0</accession>
<dbReference type="EC" id="1.13.11.52" evidence="5"/>
<dbReference type="GO" id="GO:0019441">
    <property type="term" value="P:L-tryptophan catabolic process to kynurenine"/>
    <property type="evidence" value="ECO:0007669"/>
    <property type="project" value="UniProtKB-UniRule"/>
</dbReference>
<dbReference type="InterPro" id="IPR037217">
    <property type="entry name" value="Trp/Indoleamine_2_3_dOase-like"/>
</dbReference>
<dbReference type="GO" id="GO:0034354">
    <property type="term" value="P:'de novo' NAD+ biosynthetic process from L-tryptophan"/>
    <property type="evidence" value="ECO:0007669"/>
    <property type="project" value="EnsemblFungi"/>
</dbReference>
<dbReference type="GeneID" id="30966457"/>
<dbReference type="EMBL" id="KV454477">
    <property type="protein sequence ID" value="ODV62395.1"/>
    <property type="molecule type" value="Genomic_DNA"/>
</dbReference>
<name>A0A1D2VLD0_9ASCO</name>
<dbReference type="GO" id="GO:0046872">
    <property type="term" value="F:metal ion binding"/>
    <property type="evidence" value="ECO:0007669"/>
    <property type="project" value="UniProtKB-UniRule"/>
</dbReference>
<reference evidence="8" key="1">
    <citation type="submission" date="2016-05" db="EMBL/GenBank/DDBJ databases">
        <title>Comparative genomics of biotechnologically important yeasts.</title>
        <authorList>
            <consortium name="DOE Joint Genome Institute"/>
            <person name="Riley R."/>
            <person name="Haridas S."/>
            <person name="Wolfe K.H."/>
            <person name="Lopes M.R."/>
            <person name="Hittinger C.T."/>
            <person name="Goker M."/>
            <person name="Salamov A."/>
            <person name="Wisecaver J."/>
            <person name="Long T.M."/>
            <person name="Aerts A.L."/>
            <person name="Barry K."/>
            <person name="Choi C."/>
            <person name="Clum A."/>
            <person name="Coughlan A.Y."/>
            <person name="Deshpande S."/>
            <person name="Douglass A.P."/>
            <person name="Hanson S.J."/>
            <person name="Klenk H.-P."/>
            <person name="Labutti K."/>
            <person name="Lapidus A."/>
            <person name="Lindquist E."/>
            <person name="Lipzen A."/>
            <person name="Meier-Kolthoff J.P."/>
            <person name="Ohm R.A."/>
            <person name="Otillar R.P."/>
            <person name="Pangilinan J."/>
            <person name="Peng Y."/>
            <person name="Rokas A."/>
            <person name="Rosa C.A."/>
            <person name="Scheuner C."/>
            <person name="Sibirny A.A."/>
            <person name="Slot J.C."/>
            <person name="Stielow J.B."/>
            <person name="Sun H."/>
            <person name="Kurtzman C.P."/>
            <person name="Blackwell M."/>
            <person name="Grigoriev I.V."/>
            <person name="Jeffries T.W."/>
        </authorList>
    </citation>
    <scope>NUCLEOTIDE SEQUENCE [LARGE SCALE GENOMIC DNA]</scope>
    <source>
        <strain evidence="8">DSM 1968</strain>
    </source>
</reference>
<evidence type="ECO:0000256" key="6">
    <source>
        <dbReference type="SAM" id="MobiDB-lite"/>
    </source>
</evidence>
<dbReference type="SUPFAM" id="SSF140959">
    <property type="entry name" value="Indolic compounds 2,3-dioxygenase-like"/>
    <property type="match status" value="1"/>
</dbReference>
<dbReference type="GO" id="GO:0033754">
    <property type="term" value="F:indoleamine 2,3-dioxygenase activity"/>
    <property type="evidence" value="ECO:0007669"/>
    <property type="project" value="UniProtKB-EC"/>
</dbReference>
<keyword evidence="5 7" id="KW-0223">Dioxygenase</keyword>
<comment type="catalytic activity">
    <reaction evidence="5">
        <text>L-tryptophan + O2 = N-formyl-L-kynurenine</text>
        <dbReference type="Rhea" id="RHEA:24536"/>
        <dbReference type="ChEBI" id="CHEBI:15379"/>
        <dbReference type="ChEBI" id="CHEBI:57912"/>
        <dbReference type="ChEBI" id="CHEBI:58629"/>
    </reaction>
</comment>
<dbReference type="STRING" id="1344418.A0A1D2VLD0"/>
<feature type="binding site" description="proximal binding residue" evidence="4">
    <location>
        <position position="389"/>
    </location>
    <ligand>
        <name>heme b</name>
        <dbReference type="ChEBI" id="CHEBI:60344"/>
    </ligand>
    <ligandPart>
        <name>Fe</name>
        <dbReference type="ChEBI" id="CHEBI:18248"/>
    </ligandPart>
</feature>
<comment type="similarity">
    <text evidence="1 5">Belongs to the indoleamine 2,3-dioxygenase family.</text>
</comment>
<evidence type="ECO:0000313" key="8">
    <source>
        <dbReference type="Proteomes" id="UP000095038"/>
    </source>
</evidence>
<dbReference type="Proteomes" id="UP000095038">
    <property type="component" value="Unassembled WGS sequence"/>
</dbReference>
<keyword evidence="5" id="KW-0560">Oxidoreductase</keyword>
<evidence type="ECO:0000256" key="4">
    <source>
        <dbReference type="PIRSR" id="PIRSR600898-1"/>
    </source>
</evidence>
<evidence type="ECO:0000313" key="7">
    <source>
        <dbReference type="EMBL" id="ODV62395.1"/>
    </source>
</evidence>
<proteinExistence type="inferred from homology"/>
<comment type="function">
    <text evidence="5">Produces N-formyl-kynurenine through the oxidation of tryptophan.</text>
</comment>
<keyword evidence="4 5" id="KW-0349">Heme</keyword>
<evidence type="ECO:0000256" key="1">
    <source>
        <dbReference type="ARBA" id="ARBA00007119"/>
    </source>
</evidence>
<dbReference type="InterPro" id="IPR000898">
    <property type="entry name" value="Indolamine_dOase"/>
</dbReference>
<protein>
    <recommendedName>
        <fullName evidence="5">Indoleamine 2,3-dioxygenase</fullName>
        <ecNumber evidence="5">1.13.11.52</ecNumber>
    </recommendedName>
</protein>
<keyword evidence="3 4" id="KW-0408">Iron</keyword>
<evidence type="ECO:0000256" key="5">
    <source>
        <dbReference type="RuleBase" id="RU369119"/>
    </source>
</evidence>
<feature type="region of interest" description="Disordered" evidence="6">
    <location>
        <begin position="302"/>
        <end position="327"/>
    </location>
</feature>
<keyword evidence="8" id="KW-1185">Reference proteome</keyword>
<organism evidence="7 8">
    <name type="scientific">Ascoidea rubescens DSM 1968</name>
    <dbReference type="NCBI Taxonomy" id="1344418"/>
    <lineage>
        <taxon>Eukaryota</taxon>
        <taxon>Fungi</taxon>
        <taxon>Dikarya</taxon>
        <taxon>Ascomycota</taxon>
        <taxon>Saccharomycotina</taxon>
        <taxon>Saccharomycetes</taxon>
        <taxon>Ascoideaceae</taxon>
        <taxon>Ascoidea</taxon>
    </lineage>
</organism>
<dbReference type="AlphaFoldDB" id="A0A1D2VLD0"/>
<dbReference type="InParanoid" id="A0A1D2VLD0"/>
<dbReference type="OrthoDB" id="540174at2759"/>
<dbReference type="PANTHER" id="PTHR28657:SF5">
    <property type="entry name" value="INDOLEAMINE 2,3-DIOXYGENASE"/>
    <property type="match status" value="1"/>
</dbReference>
<dbReference type="Pfam" id="PF01231">
    <property type="entry name" value="IDO"/>
    <property type="match status" value="1"/>
</dbReference>
<evidence type="ECO:0000256" key="3">
    <source>
        <dbReference type="ARBA" id="ARBA00023004"/>
    </source>
</evidence>
<gene>
    <name evidence="7" type="ORF">ASCRUDRAFT_74780</name>
</gene>